<dbReference type="SUPFAM" id="SSF56112">
    <property type="entry name" value="Protein kinase-like (PK-like)"/>
    <property type="match status" value="1"/>
</dbReference>
<feature type="transmembrane region" description="Helical" evidence="6">
    <location>
        <begin position="398"/>
        <end position="418"/>
    </location>
</feature>
<evidence type="ECO:0000259" key="7">
    <source>
        <dbReference type="PROSITE" id="PS50011"/>
    </source>
</evidence>
<keyword evidence="6" id="KW-1133">Transmembrane helix</keyword>
<evidence type="ECO:0000256" key="6">
    <source>
        <dbReference type="SAM" id="Phobius"/>
    </source>
</evidence>
<dbReference type="GO" id="GO:0005524">
    <property type="term" value="F:ATP binding"/>
    <property type="evidence" value="ECO:0007669"/>
    <property type="project" value="UniProtKB-UniRule"/>
</dbReference>
<keyword evidence="1 8" id="KW-0808">Transferase</keyword>
<dbReference type="SUPFAM" id="SSF48452">
    <property type="entry name" value="TPR-like"/>
    <property type="match status" value="1"/>
</dbReference>
<dbReference type="Gene3D" id="1.10.510.10">
    <property type="entry name" value="Transferase(Phosphotransferase) domain 1"/>
    <property type="match status" value="1"/>
</dbReference>
<keyword evidence="6" id="KW-0472">Membrane</keyword>
<dbReference type="PANTHER" id="PTHR43289">
    <property type="entry name" value="MITOGEN-ACTIVATED PROTEIN KINASE KINASE KINASE 20-RELATED"/>
    <property type="match status" value="1"/>
</dbReference>
<organism evidence="8 9">
    <name type="scientific">Saltatorellus ferox</name>
    <dbReference type="NCBI Taxonomy" id="2528018"/>
    <lineage>
        <taxon>Bacteria</taxon>
        <taxon>Pseudomonadati</taxon>
        <taxon>Planctomycetota</taxon>
        <taxon>Planctomycetia</taxon>
        <taxon>Planctomycetia incertae sedis</taxon>
        <taxon>Saltatorellus</taxon>
    </lineage>
</organism>
<proteinExistence type="predicted"/>
<dbReference type="AlphaFoldDB" id="A0A518ELJ6"/>
<dbReference type="Pfam" id="PF00069">
    <property type="entry name" value="Pkinase"/>
    <property type="match status" value="1"/>
</dbReference>
<dbReference type="PROSITE" id="PS50011">
    <property type="entry name" value="PROTEIN_KINASE_DOM"/>
    <property type="match status" value="1"/>
</dbReference>
<evidence type="ECO:0000256" key="4">
    <source>
        <dbReference type="ARBA" id="ARBA00022840"/>
    </source>
</evidence>
<dbReference type="Proteomes" id="UP000320390">
    <property type="component" value="Chromosome"/>
</dbReference>
<keyword evidence="3 8" id="KW-0418">Kinase</keyword>
<name>A0A518ELJ6_9BACT</name>
<dbReference type="PROSITE" id="PS00108">
    <property type="entry name" value="PROTEIN_KINASE_ST"/>
    <property type="match status" value="1"/>
</dbReference>
<dbReference type="EMBL" id="CP036434">
    <property type="protein sequence ID" value="QDV04942.1"/>
    <property type="molecule type" value="Genomic_DNA"/>
</dbReference>
<dbReference type="OrthoDB" id="428645at2"/>
<evidence type="ECO:0000256" key="2">
    <source>
        <dbReference type="ARBA" id="ARBA00022741"/>
    </source>
</evidence>
<dbReference type="Pfam" id="PF13424">
    <property type="entry name" value="TPR_12"/>
    <property type="match status" value="1"/>
</dbReference>
<keyword evidence="9" id="KW-1185">Reference proteome</keyword>
<gene>
    <name evidence="8" type="primary">pkn1_1</name>
    <name evidence="8" type="ORF">Poly30_04370</name>
</gene>
<dbReference type="InterPro" id="IPR000719">
    <property type="entry name" value="Prot_kinase_dom"/>
</dbReference>
<dbReference type="PANTHER" id="PTHR43289:SF34">
    <property type="entry name" value="SERINE_THREONINE-PROTEIN KINASE YBDM-RELATED"/>
    <property type="match status" value="1"/>
</dbReference>
<feature type="domain" description="Protein kinase" evidence="7">
    <location>
        <begin position="74"/>
        <end position="371"/>
    </location>
</feature>
<evidence type="ECO:0000313" key="9">
    <source>
        <dbReference type="Proteomes" id="UP000320390"/>
    </source>
</evidence>
<feature type="binding site" evidence="5">
    <location>
        <position position="103"/>
    </location>
    <ligand>
        <name>ATP</name>
        <dbReference type="ChEBI" id="CHEBI:30616"/>
    </ligand>
</feature>
<evidence type="ECO:0000256" key="3">
    <source>
        <dbReference type="ARBA" id="ARBA00022777"/>
    </source>
</evidence>
<dbReference type="GO" id="GO:0004674">
    <property type="term" value="F:protein serine/threonine kinase activity"/>
    <property type="evidence" value="ECO:0007669"/>
    <property type="project" value="UniProtKB-EC"/>
</dbReference>
<keyword evidence="2 5" id="KW-0547">Nucleotide-binding</keyword>
<dbReference type="EC" id="2.7.11.1" evidence="8"/>
<dbReference type="CDD" id="cd14014">
    <property type="entry name" value="STKc_PknB_like"/>
    <property type="match status" value="1"/>
</dbReference>
<dbReference type="InterPro" id="IPR011990">
    <property type="entry name" value="TPR-like_helical_dom_sf"/>
</dbReference>
<dbReference type="RefSeq" id="WP_145194373.1">
    <property type="nucleotide sequence ID" value="NZ_CP036434.1"/>
</dbReference>
<dbReference type="SUPFAM" id="SSF53474">
    <property type="entry name" value="alpha/beta-Hydrolases"/>
    <property type="match status" value="1"/>
</dbReference>
<reference evidence="8 9" key="1">
    <citation type="submission" date="2019-02" db="EMBL/GenBank/DDBJ databases">
        <title>Deep-cultivation of Planctomycetes and their phenomic and genomic characterization uncovers novel biology.</title>
        <authorList>
            <person name="Wiegand S."/>
            <person name="Jogler M."/>
            <person name="Boedeker C."/>
            <person name="Pinto D."/>
            <person name="Vollmers J."/>
            <person name="Rivas-Marin E."/>
            <person name="Kohn T."/>
            <person name="Peeters S.H."/>
            <person name="Heuer A."/>
            <person name="Rast P."/>
            <person name="Oberbeckmann S."/>
            <person name="Bunk B."/>
            <person name="Jeske O."/>
            <person name="Meyerdierks A."/>
            <person name="Storesund J.E."/>
            <person name="Kallscheuer N."/>
            <person name="Luecker S."/>
            <person name="Lage O.M."/>
            <person name="Pohl T."/>
            <person name="Merkel B.J."/>
            <person name="Hornburger P."/>
            <person name="Mueller R.-W."/>
            <person name="Bruemmer F."/>
            <person name="Labrenz M."/>
            <person name="Spormann A.M."/>
            <person name="Op den Camp H."/>
            <person name="Overmann J."/>
            <person name="Amann R."/>
            <person name="Jetten M.S.M."/>
            <person name="Mascher T."/>
            <person name="Medema M.H."/>
            <person name="Devos D.P."/>
            <person name="Kaster A.-K."/>
            <person name="Ovreas L."/>
            <person name="Rohde M."/>
            <person name="Galperin M.Y."/>
            <person name="Jogler C."/>
        </authorList>
    </citation>
    <scope>NUCLEOTIDE SEQUENCE [LARGE SCALE GENOMIC DNA]</scope>
    <source>
        <strain evidence="8 9">Poly30</strain>
    </source>
</reference>
<dbReference type="PROSITE" id="PS00107">
    <property type="entry name" value="PROTEIN_KINASE_ATP"/>
    <property type="match status" value="1"/>
</dbReference>
<dbReference type="SMART" id="SM00220">
    <property type="entry name" value="S_TKc"/>
    <property type="match status" value="1"/>
</dbReference>
<dbReference type="Gene3D" id="1.25.40.10">
    <property type="entry name" value="Tetratricopeptide repeat domain"/>
    <property type="match status" value="1"/>
</dbReference>
<accession>A0A518ELJ6</accession>
<dbReference type="Gene3D" id="3.40.50.1820">
    <property type="entry name" value="alpha/beta hydrolase"/>
    <property type="match status" value="1"/>
</dbReference>
<evidence type="ECO:0000256" key="5">
    <source>
        <dbReference type="PROSITE-ProRule" id="PRU10141"/>
    </source>
</evidence>
<dbReference type="Gene3D" id="3.30.200.20">
    <property type="entry name" value="Phosphorylase Kinase, domain 1"/>
    <property type="match status" value="1"/>
</dbReference>
<protein>
    <submittedName>
        <fullName evidence="8">Serine/threonine-protein kinase Pkn1</fullName>
        <ecNumber evidence="8">2.7.11.1</ecNumber>
    </submittedName>
</protein>
<dbReference type="InterPro" id="IPR029058">
    <property type="entry name" value="AB_hydrolase_fold"/>
</dbReference>
<dbReference type="InterPro" id="IPR017441">
    <property type="entry name" value="Protein_kinase_ATP_BS"/>
</dbReference>
<sequence>MNPEDPRAPEEDRFEAFTADCIDALEAEGPAALESLLASRPGDEARVRERLASLSKLGLLSVAGVDRAETIGPYRVLGRLGSGGMGEVLLASHIESGQRVALKLGPVPQPSLSAEHEKHARRSAERFAREVQASRELSHPGIVPIVDVGTHQGRAWFAMEFVDGVALDRALEAVRVSGVAPEALTGANLSAAVPGASPKAFGETWVGAVVRIVRAVASALAAAHAAGIIHRDVKPSNILLRPDGRVQIVDFGLAHLEDMPTLTLSGEFAGTPYYVAPEQIENRRGGLDGRADVFSLGVTLYECACLRRPFLGRTPIEVLTAISSREPEPLRRVSPELPLDLERLCRRALEKDPNLRYPSMAEFERDLGQFLEFRPLLLRPLSPSQRARRWARQRPWRAASLVLSALLVIGVPMGLLIANSKIRAQRDRVRDEARRQALVVEHFVEHFDRSVGAPEIDQAARKLLDRGARRLQHGFDKEPRVRASLLHASARAYLELGRPSDARSLLDRAFAMWLREGESARDERALVLIDLARVHLAEDRPDIARELATRALSEASPDTLAPDFERRVQATIAAADVALGDEARARTGLEALGPVPEALRADVAGVWEAIGDLALARGDFSGARSAFGTSLSLLQRAWAPDVLRLVGVHEGLGVVAEAVDGEGSAQAVMHRARAARLRSSLNPSAATSSARTAPFLGEPAWGHDYEEAFDGGVAALQAERLDEARALFVKAHGLRPSAAVAAYNLACVESQVGRLEEAVKWLKRACESGFACTEDRSHALLQDAEIEALRGASIGSSVLADLQRQWESARAYSSRTVLVPAPNQEPGTPPAPLLVVIHDHGETAAGVASGRWGKLATQLGATLLVPAAPYLVGETIEDGSAWSPDPRDLWEQPGAFGFPALEAVRMALERASIDRERVWIAGSGYGALLALDLQLENPGLFRRAWLEDPLLHERSGGGSGRLAEALGGRLIVSLTEDEPPPEARATTMSSHAKILEAWLREEGGWGDAVRVESGREPATSGFTEWWCAARDR</sequence>
<keyword evidence="6" id="KW-0812">Transmembrane</keyword>
<evidence type="ECO:0000313" key="8">
    <source>
        <dbReference type="EMBL" id="QDV04942.1"/>
    </source>
</evidence>
<keyword evidence="4 5" id="KW-0067">ATP-binding</keyword>
<evidence type="ECO:0000256" key="1">
    <source>
        <dbReference type="ARBA" id="ARBA00022679"/>
    </source>
</evidence>
<dbReference type="InterPro" id="IPR008271">
    <property type="entry name" value="Ser/Thr_kinase_AS"/>
</dbReference>
<dbReference type="InterPro" id="IPR011009">
    <property type="entry name" value="Kinase-like_dom_sf"/>
</dbReference>